<dbReference type="AlphaFoldDB" id="A0A7C3UDM2"/>
<reference evidence="3" key="1">
    <citation type="journal article" date="2020" name="mSystems">
        <title>Genome- and Community-Level Interaction Insights into Carbon Utilization and Element Cycling Functions of Hydrothermarchaeota in Hydrothermal Sediment.</title>
        <authorList>
            <person name="Zhou Z."/>
            <person name="Liu Y."/>
            <person name="Xu W."/>
            <person name="Pan J."/>
            <person name="Luo Z.H."/>
            <person name="Li M."/>
        </authorList>
    </citation>
    <scope>NUCLEOTIDE SEQUENCE [LARGE SCALE GENOMIC DNA]</scope>
    <source>
        <strain evidence="3">SpSt-97</strain>
    </source>
</reference>
<dbReference type="PROSITE" id="PS50110">
    <property type="entry name" value="RESPONSE_REGULATORY"/>
    <property type="match status" value="1"/>
</dbReference>
<comment type="caution">
    <text evidence="3">The sequence shown here is derived from an EMBL/GenBank/DDBJ whole genome shotgun (WGS) entry which is preliminary data.</text>
</comment>
<evidence type="ECO:0000313" key="3">
    <source>
        <dbReference type="EMBL" id="HGE66194.1"/>
    </source>
</evidence>
<dbReference type="Pfam" id="PF00072">
    <property type="entry name" value="Response_reg"/>
    <property type="match status" value="1"/>
</dbReference>
<keyword evidence="1" id="KW-0597">Phosphoprotein</keyword>
<dbReference type="InterPro" id="IPR011006">
    <property type="entry name" value="CheY-like_superfamily"/>
</dbReference>
<dbReference type="InterPro" id="IPR052048">
    <property type="entry name" value="ST_Response_Regulator"/>
</dbReference>
<accession>A0A7C3UDM2</accession>
<evidence type="ECO:0000256" key="1">
    <source>
        <dbReference type="PROSITE-ProRule" id="PRU00169"/>
    </source>
</evidence>
<dbReference type="InterPro" id="IPR001789">
    <property type="entry name" value="Sig_transdc_resp-reg_receiver"/>
</dbReference>
<feature type="modified residue" description="4-aspartylphosphate" evidence="1">
    <location>
        <position position="54"/>
    </location>
</feature>
<dbReference type="EMBL" id="DTPI01000023">
    <property type="protein sequence ID" value="HGE66194.1"/>
    <property type="molecule type" value="Genomic_DNA"/>
</dbReference>
<proteinExistence type="predicted"/>
<dbReference type="PANTHER" id="PTHR43228">
    <property type="entry name" value="TWO-COMPONENT RESPONSE REGULATOR"/>
    <property type="match status" value="1"/>
</dbReference>
<dbReference type="GO" id="GO:0000160">
    <property type="term" value="P:phosphorelay signal transduction system"/>
    <property type="evidence" value="ECO:0007669"/>
    <property type="project" value="InterPro"/>
</dbReference>
<dbReference type="SUPFAM" id="SSF52172">
    <property type="entry name" value="CheY-like"/>
    <property type="match status" value="1"/>
</dbReference>
<organism evidence="3">
    <name type="scientific">Geoglobus ahangari</name>
    <dbReference type="NCBI Taxonomy" id="113653"/>
    <lineage>
        <taxon>Archaea</taxon>
        <taxon>Methanobacteriati</taxon>
        <taxon>Methanobacteriota</taxon>
        <taxon>Archaeoglobi</taxon>
        <taxon>Archaeoglobales</taxon>
        <taxon>Archaeoglobaceae</taxon>
        <taxon>Geoglobus</taxon>
    </lineage>
</organism>
<feature type="domain" description="Response regulatory" evidence="2">
    <location>
        <begin position="7"/>
        <end position="118"/>
    </location>
</feature>
<dbReference type="Gene3D" id="3.40.50.2300">
    <property type="match status" value="1"/>
</dbReference>
<evidence type="ECO:0000259" key="2">
    <source>
        <dbReference type="PROSITE" id="PS50110"/>
    </source>
</evidence>
<gene>
    <name evidence="3" type="ORF">ENX77_03585</name>
</gene>
<dbReference type="SMART" id="SM00448">
    <property type="entry name" value="REC"/>
    <property type="match status" value="1"/>
</dbReference>
<dbReference type="PANTHER" id="PTHR43228:SF1">
    <property type="entry name" value="TWO-COMPONENT RESPONSE REGULATOR ARR22"/>
    <property type="match status" value="1"/>
</dbReference>
<protein>
    <submittedName>
        <fullName evidence="3">Response regulator</fullName>
    </submittedName>
</protein>
<name>A0A7C3UDM2_9EURY</name>
<sequence length="124" mass="14203">MDSERIKILVVDDDEVLIEIYQVFLKDFRVLIAKNGEEAVRMFKFFKPDIVLMDISMPLMDGVEATREIMKINPSAIVIGVTAFSSQRGEELLRAGAKEIIRKPFNRKVLLEVIKKYADGLRKS</sequence>